<dbReference type="PANTHER" id="PTHR47268:SF4">
    <property type="entry name" value="ACYLPHOSPHATASE"/>
    <property type="match status" value="1"/>
</dbReference>
<evidence type="ECO:0000256" key="7">
    <source>
        <dbReference type="RuleBase" id="RU000553"/>
    </source>
</evidence>
<dbReference type="NCBIfam" id="NF011010">
    <property type="entry name" value="PRK14436.1"/>
    <property type="match status" value="1"/>
</dbReference>
<dbReference type="EMBL" id="RXII01000046">
    <property type="protein sequence ID" value="RZN62488.1"/>
    <property type="molecule type" value="Genomic_DNA"/>
</dbReference>
<evidence type="ECO:0000313" key="10">
    <source>
        <dbReference type="EMBL" id="RSN75918.1"/>
    </source>
</evidence>
<feature type="active site" evidence="6">
    <location>
        <position position="38"/>
    </location>
</feature>
<evidence type="ECO:0000313" key="12">
    <source>
        <dbReference type="Proteomes" id="UP000277582"/>
    </source>
</evidence>
<evidence type="ECO:0000256" key="6">
    <source>
        <dbReference type="PROSITE-ProRule" id="PRU00520"/>
    </source>
</evidence>
<reference evidence="11 13" key="2">
    <citation type="journal article" date="2019" name="Nat. Microbiol.">
        <title>Wide diversity of methane and short-chain alkane metabolisms in uncultured archaea.</title>
        <authorList>
            <person name="Borrel G."/>
            <person name="Adam P.S."/>
            <person name="McKay L.J."/>
            <person name="Chen L.X."/>
            <person name="Sierra-Garcia I.N."/>
            <person name="Sieber C.M."/>
            <person name="Letourneur Q."/>
            <person name="Ghozlane A."/>
            <person name="Andersen G.L."/>
            <person name="Li W.J."/>
            <person name="Hallam S.J."/>
            <person name="Muyzer G."/>
            <person name="de Oliveira V.M."/>
            <person name="Inskeep W.P."/>
            <person name="Banfield J.F."/>
            <person name="Gribaldo S."/>
        </authorList>
    </citation>
    <scope>NUCLEOTIDE SEQUENCE [LARGE SCALE GENOMIC DNA]</scope>
    <source>
        <strain evidence="11">NM4</strain>
    </source>
</reference>
<gene>
    <name evidence="10" type="ORF">D6D85_05110</name>
    <name evidence="11" type="ORF">EF810_02730</name>
</gene>
<dbReference type="PROSITE" id="PS51160">
    <property type="entry name" value="ACYLPHOSPHATASE_3"/>
    <property type="match status" value="1"/>
</dbReference>
<evidence type="ECO:0000256" key="5">
    <source>
        <dbReference type="ARBA" id="ARBA00047645"/>
    </source>
</evidence>
<dbReference type="Gene3D" id="3.30.70.100">
    <property type="match status" value="1"/>
</dbReference>
<dbReference type="PROSITE" id="PS00150">
    <property type="entry name" value="ACYLPHOSPHATASE_1"/>
    <property type="match status" value="1"/>
</dbReference>
<evidence type="ECO:0000256" key="8">
    <source>
        <dbReference type="RuleBase" id="RU004168"/>
    </source>
</evidence>
<dbReference type="InterPro" id="IPR036046">
    <property type="entry name" value="Acylphosphatase-like_dom_sf"/>
</dbReference>
<reference evidence="10 12" key="1">
    <citation type="submission" date="2018-10" db="EMBL/GenBank/DDBJ databases">
        <title>Co-occurring genomic capacity for anaerobic methane metabolism and dissimilatory sulfite reduction discovered in the Korarchaeota.</title>
        <authorList>
            <person name="Mckay L.J."/>
            <person name="Dlakic M."/>
            <person name="Fields M.W."/>
            <person name="Delmont T.O."/>
            <person name="Eren A.M."/>
            <person name="Jay Z.J."/>
            <person name="Klingelsmith K.B."/>
            <person name="Rusch D.B."/>
            <person name="Inskeep W.P."/>
        </authorList>
    </citation>
    <scope>NUCLEOTIDE SEQUENCE [LARGE SCALE GENOMIC DNA]</scope>
    <source>
        <strain evidence="10 12">MDKW</strain>
    </source>
</reference>
<dbReference type="FunFam" id="3.30.70.100:FF:000012">
    <property type="entry name" value="Acylphosphatase"/>
    <property type="match status" value="1"/>
</dbReference>
<comment type="similarity">
    <text evidence="1 8">Belongs to the acylphosphatase family.</text>
</comment>
<evidence type="ECO:0000256" key="3">
    <source>
        <dbReference type="ARBA" id="ARBA00015991"/>
    </source>
</evidence>
<dbReference type="InterPro" id="IPR001792">
    <property type="entry name" value="Acylphosphatase-like_dom"/>
</dbReference>
<sequence>MSLARAHLRIYGWVQGVFFRSSMRRVAKKLGVTGWVRNLPDGSVEAVVEGEKDKVEEIIRWAHKGPELAVVERVDVEWEEPTGEFDDFSIIY</sequence>
<dbReference type="PROSITE" id="PS00151">
    <property type="entry name" value="ACYLPHOSPHATASE_2"/>
    <property type="match status" value="1"/>
</dbReference>
<evidence type="ECO:0000256" key="2">
    <source>
        <dbReference type="ARBA" id="ARBA00012150"/>
    </source>
</evidence>
<dbReference type="GO" id="GO:0003998">
    <property type="term" value="F:acylphosphatase activity"/>
    <property type="evidence" value="ECO:0007669"/>
    <property type="project" value="UniProtKB-EC"/>
</dbReference>
<name>A0A3R9QGF0_9CREN</name>
<dbReference type="EC" id="3.6.1.7" evidence="2 6"/>
<keyword evidence="12" id="KW-1185">Reference proteome</keyword>
<comment type="catalytic activity">
    <reaction evidence="5 6 7">
        <text>an acyl phosphate + H2O = a carboxylate + phosphate + H(+)</text>
        <dbReference type="Rhea" id="RHEA:14965"/>
        <dbReference type="ChEBI" id="CHEBI:15377"/>
        <dbReference type="ChEBI" id="CHEBI:15378"/>
        <dbReference type="ChEBI" id="CHEBI:29067"/>
        <dbReference type="ChEBI" id="CHEBI:43474"/>
        <dbReference type="ChEBI" id="CHEBI:59918"/>
        <dbReference type="EC" id="3.6.1.7"/>
    </reaction>
</comment>
<evidence type="ECO:0000313" key="13">
    <source>
        <dbReference type="Proteomes" id="UP000316217"/>
    </source>
</evidence>
<dbReference type="PANTHER" id="PTHR47268">
    <property type="entry name" value="ACYLPHOSPHATASE"/>
    <property type="match status" value="1"/>
</dbReference>
<accession>A0A3R9QGF0</accession>
<dbReference type="OrthoDB" id="6643at2157"/>
<comment type="caution">
    <text evidence="10">The sequence shown here is derived from an EMBL/GenBank/DDBJ whole genome shotgun (WGS) entry which is preliminary data.</text>
</comment>
<evidence type="ECO:0000259" key="9">
    <source>
        <dbReference type="PROSITE" id="PS51160"/>
    </source>
</evidence>
<evidence type="ECO:0000256" key="4">
    <source>
        <dbReference type="ARBA" id="ARBA00022801"/>
    </source>
</evidence>
<dbReference type="Proteomes" id="UP000316217">
    <property type="component" value="Unassembled WGS sequence"/>
</dbReference>
<dbReference type="Pfam" id="PF00708">
    <property type="entry name" value="Acylphosphatase"/>
    <property type="match status" value="1"/>
</dbReference>
<dbReference type="SUPFAM" id="SSF54975">
    <property type="entry name" value="Acylphosphatase/BLUF domain-like"/>
    <property type="match status" value="1"/>
</dbReference>
<dbReference type="InterPro" id="IPR020456">
    <property type="entry name" value="Acylphosphatase"/>
</dbReference>
<dbReference type="InterPro" id="IPR017968">
    <property type="entry name" value="Acylphosphatase_CS"/>
</dbReference>
<feature type="active site" evidence="6">
    <location>
        <position position="20"/>
    </location>
</feature>
<feature type="domain" description="Acylphosphatase-like" evidence="9">
    <location>
        <begin position="5"/>
        <end position="92"/>
    </location>
</feature>
<dbReference type="AlphaFoldDB" id="A0A3R9QGF0"/>
<evidence type="ECO:0000313" key="11">
    <source>
        <dbReference type="EMBL" id="RZN62488.1"/>
    </source>
</evidence>
<dbReference type="NCBIfam" id="NF011016">
    <property type="entry name" value="PRK14444.1"/>
    <property type="match status" value="1"/>
</dbReference>
<dbReference type="Proteomes" id="UP000277582">
    <property type="component" value="Unassembled WGS sequence"/>
</dbReference>
<dbReference type="RefSeq" id="WP_125670954.1">
    <property type="nucleotide sequence ID" value="NZ_RCOS01000066.1"/>
</dbReference>
<evidence type="ECO:0000256" key="1">
    <source>
        <dbReference type="ARBA" id="ARBA00005614"/>
    </source>
</evidence>
<dbReference type="EMBL" id="RCOS01000066">
    <property type="protein sequence ID" value="RSN75918.1"/>
    <property type="molecule type" value="Genomic_DNA"/>
</dbReference>
<proteinExistence type="inferred from homology"/>
<keyword evidence="4 6" id="KW-0378">Hydrolase</keyword>
<dbReference type="PRINTS" id="PR00112">
    <property type="entry name" value="ACYLPHPHTASE"/>
</dbReference>
<protein>
    <recommendedName>
        <fullName evidence="3 6">Acylphosphatase</fullName>
        <ecNumber evidence="2 6">3.6.1.7</ecNumber>
    </recommendedName>
</protein>
<organism evidence="10 12">
    <name type="scientific">Candidatus Methanodesulfokora washburnensis</name>
    <dbReference type="NCBI Taxonomy" id="2478471"/>
    <lineage>
        <taxon>Archaea</taxon>
        <taxon>Thermoproteota</taxon>
        <taxon>Candidatus Korarchaeia</taxon>
        <taxon>Candidatus Korarchaeia incertae sedis</taxon>
        <taxon>Candidatus Methanodesulfokora</taxon>
    </lineage>
</organism>